<dbReference type="Pfam" id="PF00176">
    <property type="entry name" value="SNF2-rel_dom"/>
    <property type="match status" value="1"/>
</dbReference>
<feature type="compositionally biased region" description="Basic and acidic residues" evidence="2">
    <location>
        <begin position="1634"/>
        <end position="1650"/>
    </location>
</feature>
<evidence type="ECO:0000259" key="4">
    <source>
        <dbReference type="PROSITE" id="PS51194"/>
    </source>
</evidence>
<dbReference type="Pfam" id="PF18823">
    <property type="entry name" value="InPase"/>
    <property type="match status" value="1"/>
</dbReference>
<evidence type="ECO:0000256" key="2">
    <source>
        <dbReference type="SAM" id="MobiDB-lite"/>
    </source>
</evidence>
<dbReference type="Gene3D" id="3.40.50.10810">
    <property type="entry name" value="Tandem AAA-ATPase domain"/>
    <property type="match status" value="2"/>
</dbReference>
<feature type="coiled-coil region" evidence="1">
    <location>
        <begin position="3294"/>
        <end position="3345"/>
    </location>
</feature>
<feature type="compositionally biased region" description="Acidic residues" evidence="2">
    <location>
        <begin position="1068"/>
        <end position="1077"/>
    </location>
</feature>
<evidence type="ECO:0000256" key="1">
    <source>
        <dbReference type="SAM" id="Coils"/>
    </source>
</evidence>
<feature type="coiled-coil region" evidence="1">
    <location>
        <begin position="799"/>
        <end position="848"/>
    </location>
</feature>
<feature type="domain" description="Helicase ATP-binding" evidence="3">
    <location>
        <begin position="2636"/>
        <end position="2773"/>
    </location>
</feature>
<dbReference type="Proteomes" id="UP000432516">
    <property type="component" value="Unassembled WGS sequence"/>
</dbReference>
<dbReference type="InterPro" id="IPR000330">
    <property type="entry name" value="SNF2_N"/>
</dbReference>
<dbReference type="SUPFAM" id="SSF52540">
    <property type="entry name" value="P-loop containing nucleoside triphosphate hydrolases"/>
    <property type="match status" value="2"/>
</dbReference>
<dbReference type="InterPro" id="IPR052933">
    <property type="entry name" value="DNA_Protect_Modify"/>
</dbReference>
<dbReference type="InterPro" id="IPR041595">
    <property type="entry name" value="Inorganic_Pase"/>
</dbReference>
<dbReference type="PANTHER" id="PTHR41313">
    <property type="entry name" value="ADENINE-SPECIFIC METHYLTRANSFERASE"/>
    <property type="match status" value="1"/>
</dbReference>
<keyword evidence="1" id="KW-0175">Coiled coil</keyword>
<feature type="compositionally biased region" description="Basic residues" evidence="2">
    <location>
        <begin position="1585"/>
        <end position="1594"/>
    </location>
</feature>
<proteinExistence type="predicted"/>
<evidence type="ECO:0000313" key="5">
    <source>
        <dbReference type="EMBL" id="MRZ53805.1"/>
    </source>
</evidence>
<feature type="compositionally biased region" description="Polar residues" evidence="2">
    <location>
        <begin position="1612"/>
        <end position="1627"/>
    </location>
</feature>
<dbReference type="RefSeq" id="WP_154395579.1">
    <property type="nucleotide sequence ID" value="NZ_WKMZ01000001.1"/>
</dbReference>
<dbReference type="InterPro" id="IPR029063">
    <property type="entry name" value="SAM-dependent_MTases_sf"/>
</dbReference>
<dbReference type="InterPro" id="IPR014001">
    <property type="entry name" value="Helicase_ATP-bd"/>
</dbReference>
<feature type="domain" description="Helicase C-terminal" evidence="4">
    <location>
        <begin position="2928"/>
        <end position="3115"/>
    </location>
</feature>
<feature type="compositionally biased region" description="Basic and acidic residues" evidence="2">
    <location>
        <begin position="3594"/>
        <end position="3617"/>
    </location>
</feature>
<feature type="compositionally biased region" description="Basic and acidic residues" evidence="2">
    <location>
        <begin position="3650"/>
        <end position="3660"/>
    </location>
</feature>
<feature type="compositionally biased region" description="Basic and acidic residues" evidence="2">
    <location>
        <begin position="1103"/>
        <end position="1117"/>
    </location>
</feature>
<dbReference type="Gene3D" id="3.40.50.300">
    <property type="entry name" value="P-loop containing nucleotide triphosphate hydrolases"/>
    <property type="match status" value="1"/>
</dbReference>
<feature type="compositionally biased region" description="Basic and acidic residues" evidence="2">
    <location>
        <begin position="3628"/>
        <end position="3639"/>
    </location>
</feature>
<evidence type="ECO:0000259" key="3">
    <source>
        <dbReference type="PROSITE" id="PS51192"/>
    </source>
</evidence>
<comment type="caution">
    <text evidence="5">The sequence shown here is derived from an EMBL/GenBank/DDBJ whole genome shotgun (WGS) entry which is preliminary data.</text>
</comment>
<dbReference type="SMART" id="SM00487">
    <property type="entry name" value="DEXDc"/>
    <property type="match status" value="1"/>
</dbReference>
<feature type="compositionally biased region" description="Basic and acidic residues" evidence="2">
    <location>
        <begin position="1080"/>
        <end position="1094"/>
    </location>
</feature>
<feature type="region of interest" description="Disordered" evidence="2">
    <location>
        <begin position="1066"/>
        <end position="1140"/>
    </location>
</feature>
<reference evidence="5 6" key="1">
    <citation type="journal article" date="2019" name="Nat. Med.">
        <title>A library of human gut bacterial isolates paired with longitudinal multiomics data enables mechanistic microbiome research.</title>
        <authorList>
            <person name="Poyet M."/>
            <person name="Groussin M."/>
            <person name="Gibbons S.M."/>
            <person name="Avila-Pacheco J."/>
            <person name="Jiang X."/>
            <person name="Kearney S.M."/>
            <person name="Perrotta A.R."/>
            <person name="Berdy B."/>
            <person name="Zhao S."/>
            <person name="Lieberman T.D."/>
            <person name="Swanson P.K."/>
            <person name="Smith M."/>
            <person name="Roesemann S."/>
            <person name="Alexander J.E."/>
            <person name="Rich S.A."/>
            <person name="Livny J."/>
            <person name="Vlamakis H."/>
            <person name="Clish C."/>
            <person name="Bullock K."/>
            <person name="Deik A."/>
            <person name="Scott J."/>
            <person name="Pierce K.A."/>
            <person name="Xavier R.J."/>
            <person name="Alm E.J."/>
        </authorList>
    </citation>
    <scope>NUCLEOTIDE SEQUENCE [LARGE SCALE GENOMIC DNA]</scope>
    <source>
        <strain evidence="5 6">BIOML-A2</strain>
    </source>
</reference>
<dbReference type="PROSITE" id="PS51192">
    <property type="entry name" value="HELICASE_ATP_BIND_1"/>
    <property type="match status" value="1"/>
</dbReference>
<feature type="region of interest" description="Disordered" evidence="2">
    <location>
        <begin position="3594"/>
        <end position="3685"/>
    </location>
</feature>
<dbReference type="InterPro" id="IPR038718">
    <property type="entry name" value="SNF2-like_sf"/>
</dbReference>
<dbReference type="InterPro" id="IPR001650">
    <property type="entry name" value="Helicase_C-like"/>
</dbReference>
<dbReference type="InterPro" id="IPR027417">
    <property type="entry name" value="P-loop_NTPase"/>
</dbReference>
<feature type="region of interest" description="Disordered" evidence="2">
    <location>
        <begin position="1579"/>
        <end position="1689"/>
    </location>
</feature>
<evidence type="ECO:0000313" key="6">
    <source>
        <dbReference type="Proteomes" id="UP000432516"/>
    </source>
</evidence>
<protein>
    <submittedName>
        <fullName evidence="5">Uncharacterized protein</fullName>
    </submittedName>
</protein>
<dbReference type="PROSITE" id="PS51194">
    <property type="entry name" value="HELICASE_CTER"/>
    <property type="match status" value="1"/>
</dbReference>
<feature type="coiled-coil region" evidence="1">
    <location>
        <begin position="2616"/>
        <end position="2643"/>
    </location>
</feature>
<name>A0A6I2NKM2_PARDI</name>
<accession>A0A6I2NKM2</accession>
<dbReference type="SUPFAM" id="SSF53335">
    <property type="entry name" value="S-adenosyl-L-methionine-dependent methyltransferases"/>
    <property type="match status" value="1"/>
</dbReference>
<feature type="compositionally biased region" description="Basic and acidic residues" evidence="2">
    <location>
        <begin position="3674"/>
        <end position="3685"/>
    </location>
</feature>
<feature type="compositionally biased region" description="Basic and acidic residues" evidence="2">
    <location>
        <begin position="1658"/>
        <end position="1674"/>
    </location>
</feature>
<sequence length="4882" mass="545879">MEVNNTRKLYDALKSDGYTDLGDFSSFEGKLKDSGKREMLYDVLKKDGWQDLGDFSQFESKLGYAPINNENIKETDYVSQSSVNPPPISLRQEVDIPKSDQSEYVNPWDNSADYNFESLRKKGKIETATPPPPTEYEKDSSFMNTWVGDAIQKLNAGGADLGAGIFGVLDKVSKGLESATGGLIPRGGAFKDISDRFKADAEFSRARSNRYNGKDFTDLWKEGNYMGAIGDIALQGVESLPMSIGAMAATMAGAPAAGLAGIGSIVASQKYDDLDQNNPNMGEFAKVSNAILTGTAESLSEMLGAGVSKAWMSTLFKTLGKEKAQEAIKRGIMGKMQEFYKKFGMFFEPVNEGIEEVSSTLAENITDKITGADPERDLTDGVLQSFVYGMGGGAYFTGAGALAKGAQYVADKIGGKQAQQPITDSNVTDQGVETPPLLTKSRFAEAEEEGRNMTDPGDIRTASKKMEETRLSLSGMVPGLASTIESYVDDGASEAQVMSLLDGVNADARPLAEDFYADYLRISGLQDRIGEEIDNEVETYVANNITPYVTTNPDGQSIVTTATLSEGNEERSVYVRSIEGDKAVISDNGQDRMVSVKRLSDIVEQDAGHMRRTYEDQLLATRQSELDMTMHHNPKTQLPKPGLIIWNGDNAFILQGQDENGDWIAQPAAYDRETGQVTAKNGSSPAMPITENEILDLQDAIYDAQQVNVMSPEDDNVASADAEITSAPPMEDAINQPTSEIETEGAIDQIAQPSNVENPSMVMREDGTPDFVSSGTDMTLDFLHDKYGDKMPRKIEVTRKSFDESLKKASDALEKAQEAYDDAPIGKEDKAEAALIKARQEYEAIKVEADFWANLDDDIKEASKKPGDVIAKEISVIGDPMSGEEFAAMMLANGAIKLTRDSYKKETGAGNNETARMFGLFASPEKGGVNIERAGEILELADRENGTNFFDENDTNAGRDAIIEVLSSARTRGDLIDYVKRNREAIAERERQAEYNAYAEWCEENYHMSPEEYEAYEESMARDFSEKQLTDEERGELDSQIVDEIQAIIDEQNEIDAILAQNKPIENENIEGNDESGGDGLREGGGEVLPREQLDQTGGTGEVEGRESAGPDIDRTDGATQEGSSRGLVPFVAPSPKENETPLDYAERIVEAKRLHEEELKVDTNPTEAQKEAGNYKKGHIKINGFDITIEQPSGSVRSGKDANGKEWSVTMNNTYGYIRGTESVDGDHIDVFLGPDMNSDMVYVVDQVNTDGSFDEHKVMMGFSSLEDARSAYLSNYEEGWQGLGNITGVALDGFKKWIDSSTRKTKPFYEYKGIKQEEGDISKNNDSDNYSIVPSQYTTKKGKVLDMRLLKFGNELSKEQQRAAKELAKAEKGWYDREQRGFMMRSDESARRLADTILGDTDAVSDAQPISLEDTRRVVEPQKVNVENLIGDINDKGKAKLSDRTVTPSGNRLVTDERYAELRERMRRKLGGQMNMGIDPEILAIGTEMAVYHIEKGLRKFSDYSKAMIDDLGDAIRPYLKAFYNGARDLPEVGDNGWDKDMTAYEDVRSFDVANFDKPVPDIMDAAETVVRETEIAGQASAAKKKIKNSRKKQTDNKDKPLPLYGNDLFTPNNIKDNEQGNSRADQGVGRKAREEDRGSERGGDRGGVHGSDVLDTERGRGIPISDSDKRPVVRNQNNFSFPEKGIELPSGDISKLKANIEAIETLKDVEDGQGKPTPEQQAKMSRYVGWGGLAEALNEGKYNARDNNWTKDRNWNDKYLRYYEKLKSLLSKEEFDSAVRSTTTSHYTPSEVVESLWGITEKLGFKGGNISEPAMGIGNIIGMMPRSISENSSISGFEIDSLSGRMAKALYPDANIKVQGYEKAFSPNSKDLVITNVPFGKNAPYDKVLDKQFRKKLGSSYNLHNYFILKGLLELKEGGLGVFVTSSATMDGADSKFREYVSGNGYDLVGAIRLPNDAFQKGAGTSVTADIVIFRKRKYGEPSNGIGFTTTTQIGEGTYMEDGDKRSKPIMVNEYFSNHPDMMLGDMMTAYDAGSGGLYSGASQTLKAKPGADLSKELFNAIDNLPKNILSGVVETKGPEVVGDSTLKDGTITVQNGNVFVLDGDSLKPIKANPTFVHNGKTRKIADAVNDYNDIKKNLYDLIHDEQTKGVDPEPARKRLNKVYDAFVSKYGTLNRNKALDDIFAEDVEHGLPFSLETVRRVPSTTGKSMVWEVSKADGILNKRVSYPFELPTKADNVLDAVNISKSYKGNIDIPYISEITGMDEENVTNEILEKGIAYRDPVTGNIIDKSEYLSGNVKDKLVEARAALEDHPEFQKNVDDLEAVQPERIPYGEISYRLGTTWIPSEFINNFADNVLGISYANANFIPEIGEYILDKRAFITDYAKAGQFKTERMDAIDVFKAALNQRKPKVYDEIKYYEDGKQKTRRVVNEQETQAVAEKISDMSDKFVEYIDSKTMFHGRIEDVYNDKYNNYVLKKYDKPVFEHYPNANKNITLRDHQSKAVQRCLSESTLLAHQVGTGKTFTMITSAMEMRRLGIAKKPMIVVQNATLEDFVRDFYKLYPSAKILSPTKEERNADNRTRLFNLIATGDFDAIVVPQSFMAFIPDSEERKKAYIQKRIDDFEEAIDRIEDKALQERLKREAKSMRDSLEGIKKGKNVKGKAKTAETITAKTERILDRRTDNVMTFEQMGVDALFIDEAHNYKKIGFPSKMSNVKGIDTSASQRANSMLLKAQWISENNGGRNVVLATGTPITNTMAEVWTMMNFVAPDILDAYNINSFDEFATTFGTVEPSLEFTATGNFKIAERFKSYTNVPELIKAFRSHTDVVLTEDVKEFKEDKNIPKLKDNKMTNVIVEKNEDLEDVMQTLIKELEDYNKLTGKEKKDKSALPLVVFSKAKQAAIDLRLLNPTFPDNPDSKTNKVVDNVLRLYKESDKDKGTQLIFCDSYQSPSETPKMDLFDVDLSVPQFNLYNDIKEKLIKGGIPSNQIAIVGNYEGERRNALFDKVRNGDVRILIGSTEKMGVGVNVQDRLFALHHIDAPIRPMDFEQRNGRILRQGNLYATWDKPVNIVTYGVKGTLDATAYDRLRIKQNFINQMMKGDISSRVMEEQDDSDPSGMTFSEMAATLSGDKTAQLLFVAQNKLKKLQNSKRSDLNSKSSMRDSIYNSKLRIQEYNSRKDIMERNANIVKENFPDGVESVTVKGNTFSDGISNELTPIIDDYYDRYTLDRNTPPLKISLNGGKGEAIVHFNEGMMVYSLYLGKEKLVENRDFSGGKGLMASIDRQLGIPAKSVSDIAAKIKAEENKIAGLEEAVKKPWGKEDELNAAQEEVNDLQRQLVEKAKAEDIQLESTLDVDGTLVKEEGETRFRFMGIDTTNNQDNVSSIESSINDWSNNLNTPVRVIHDVDDITDTDENMLARKRDSKGWYDTSTGEIVIVSPNSTSVGDAQRTFLHEVVGHHGLRELFGDDFDTFLDNVYRNANEDIRKNIIDRTKGNPLNLREATEEYIAELAERGFDNKAERSLWEKIKDSFLDMLRKAGISLDFKLSDNDLRYILWRSYKNLEQGNLMDVAEDIVMRNRLGLNNINLNENGSIERDIEPEKGKQPSETKGTGRELETIEGVNENGNESERDHIDKPRGVENAIDGTENATDRNGKKTDGQVDNDGDQLDGGDTGDRSGSVRDGIGDERTVIGRAGSENKGRGVGESVREKTDDFAFAEKTKKNNDKIRFREAKAEVEDEEPLNKEMVDAWDKVASSDSFKFKEAMVDSLTAIDEFLKLLAKKTKSKILDYENPYYALIALSSKNKADMDSFDSKFLNPLNEAIRALIGDASEVSKKGLRRTWDWSKGPLRDLVKYVQSKHGIERNRDMSVRDGIETLKAFDVDALSKMGVISDSDLKNAKKTAEKVAEEKGSEAYKKTYDKVLGKELKKGVDKGKAERSAEIAADYRKSFVKSEIYNKEMDKYKEKVTGTLIDRWEDSKKDVLNKDLAWDEEQKELDREALSFQWKLGDNSYGVILGKDYSGLSSVFKSSEDGANKDKWLSDAYDFVRDYESTHNMVLVDNLWDKVHNVSEYTLRRQYESGLINKSYMDKNFSRFKYFIPLRGFSDNIASDVYDYIDATEIKMGNPVKTAKGRISEADNPFAGLIHVGYGSITAGNRNLAKQRFLNLASNHDTGGLITIDNIWVRNVGTEENPEWVESIPQIPDNASGEEVAKAVKDHEEMMRELREEGKAELIKGGRSDIPYKTLYDQRSQHQVQVFVGGNRYVMTVNGNPRLAQAVNGLTNPDVKDDLAYVVARNLKTFMAGAFTSKNVAFSFANLIRDTPYANNSVFVTENFRYFKDFSGNQRRALFGLRSLGRNLYKYRRGEIDISDKEQAIFKEFMDNGGATGYTFVETQKEYAKDLANKLEKLSDGNIGKLSPKELVSTVFECFEFMGNVAELVNRYAAYKTSREHGRSIDRSINDAKEVSVNFNKKGAGKKTKSDKWYINTAAWISEYGRDWVLFFNAAVQSMYKEYSMMRNHPIKGIGSRIAPLIFMGSSVSLLNNLFMPMLFAYLGWDSDDDDRDYFDSLSDHERQNNICIRLTHGRWLKIPLSPELANYFKIGDIIAGQLSGKREVEAMDVVKTGIDMVSPLNINWEYDSWKFALNLLPTVVQPIAQNASNVNFMGNPIYKTSMNKANDYDPEYTKVYRSTSTTMVELSRALNSLTGGDDVKRGTSFNPATWQNILSGYTGGFGTVALGVSDLVLDMLSGENGDMPVSRYPLLSRFLTGGDKDLKLSRMNSIYNKKVVDFVSEMDHDYKGYLKKIQDTSVDDFDRAGYMVKLNQLTGSDDYRRSMVLSQYVKAISDMERFLREVGSDNDSLENQLYELKLQALEIFEDSDE</sequence>
<dbReference type="InterPro" id="IPR040561">
    <property type="entry name" value="LPD38"/>
</dbReference>
<gene>
    <name evidence="5" type="ORF">GKD68_03455</name>
</gene>
<dbReference type="EMBL" id="WKNE01000002">
    <property type="protein sequence ID" value="MRZ53805.1"/>
    <property type="molecule type" value="Genomic_DNA"/>
</dbReference>
<dbReference type="PANTHER" id="PTHR41313:SF1">
    <property type="entry name" value="DNA METHYLASE ADENINE-SPECIFIC DOMAIN-CONTAINING PROTEIN"/>
    <property type="match status" value="1"/>
</dbReference>
<dbReference type="Gene3D" id="3.40.50.150">
    <property type="entry name" value="Vaccinia Virus protein VP39"/>
    <property type="match status" value="1"/>
</dbReference>
<dbReference type="Pfam" id="PF18857">
    <property type="entry name" value="LPD38"/>
    <property type="match status" value="1"/>
</dbReference>
<dbReference type="GO" id="GO:0005524">
    <property type="term" value="F:ATP binding"/>
    <property type="evidence" value="ECO:0007669"/>
    <property type="project" value="InterPro"/>
</dbReference>
<organism evidence="5 6">
    <name type="scientific">Parabacteroides distasonis</name>
    <dbReference type="NCBI Taxonomy" id="823"/>
    <lineage>
        <taxon>Bacteria</taxon>
        <taxon>Pseudomonadati</taxon>
        <taxon>Bacteroidota</taxon>
        <taxon>Bacteroidia</taxon>
        <taxon>Bacteroidales</taxon>
        <taxon>Tannerellaceae</taxon>
        <taxon>Parabacteroides</taxon>
    </lineage>
</organism>